<keyword evidence="1 2" id="KW-0694">RNA-binding</keyword>
<name>A0A1G4JLM8_9SACH</name>
<gene>
    <name evidence="4" type="ORF">LAMI_0E06062G</name>
</gene>
<keyword evidence="5" id="KW-1185">Reference proteome</keyword>
<dbReference type="PANTHER" id="PTHR45880">
    <property type="entry name" value="RNA-BINDING MOTIF PROTEIN, X-LINKED 2"/>
    <property type="match status" value="1"/>
</dbReference>
<dbReference type="AlphaFoldDB" id="A0A1G4JLM8"/>
<dbReference type="SMART" id="SM00360">
    <property type="entry name" value="RRM"/>
    <property type="match status" value="1"/>
</dbReference>
<dbReference type="OrthoDB" id="2573941at2759"/>
<dbReference type="Gene3D" id="3.30.70.330">
    <property type="match status" value="1"/>
</dbReference>
<dbReference type="InterPro" id="IPR000504">
    <property type="entry name" value="RRM_dom"/>
</dbReference>
<dbReference type="GO" id="GO:0071011">
    <property type="term" value="C:precatalytic spliceosome"/>
    <property type="evidence" value="ECO:0007669"/>
    <property type="project" value="TreeGrafter"/>
</dbReference>
<reference evidence="4 5" key="1">
    <citation type="submission" date="2016-03" db="EMBL/GenBank/DDBJ databases">
        <authorList>
            <person name="Devillers H."/>
        </authorList>
    </citation>
    <scope>NUCLEOTIDE SEQUENCE [LARGE SCALE GENOMIC DNA]</scope>
    <source>
        <strain evidence="4">CBS 11717</strain>
    </source>
</reference>
<dbReference type="PANTHER" id="PTHR45880:SF1">
    <property type="entry name" value="RNA-BINDING MOTIF PROTEIN, X-LINKED 2"/>
    <property type="match status" value="1"/>
</dbReference>
<accession>A0A1G4JLM8</accession>
<dbReference type="GO" id="GO:0005686">
    <property type="term" value="C:U2 snRNP"/>
    <property type="evidence" value="ECO:0007669"/>
    <property type="project" value="TreeGrafter"/>
</dbReference>
<organism evidence="4 5">
    <name type="scientific">Lachancea mirantina</name>
    <dbReference type="NCBI Taxonomy" id="1230905"/>
    <lineage>
        <taxon>Eukaryota</taxon>
        <taxon>Fungi</taxon>
        <taxon>Dikarya</taxon>
        <taxon>Ascomycota</taxon>
        <taxon>Saccharomycotina</taxon>
        <taxon>Saccharomycetes</taxon>
        <taxon>Saccharomycetales</taxon>
        <taxon>Saccharomycetaceae</taxon>
        <taxon>Lachancea</taxon>
    </lineage>
</organism>
<evidence type="ECO:0000256" key="1">
    <source>
        <dbReference type="ARBA" id="ARBA00022884"/>
    </source>
</evidence>
<dbReference type="Pfam" id="PF00076">
    <property type="entry name" value="RRM_1"/>
    <property type="match status" value="1"/>
</dbReference>
<dbReference type="SUPFAM" id="SSF54928">
    <property type="entry name" value="RNA-binding domain, RBD"/>
    <property type="match status" value="1"/>
</dbReference>
<dbReference type="GO" id="GO:0003723">
    <property type="term" value="F:RNA binding"/>
    <property type="evidence" value="ECO:0007669"/>
    <property type="project" value="UniProtKB-UniRule"/>
</dbReference>
<evidence type="ECO:0000259" key="3">
    <source>
        <dbReference type="PROSITE" id="PS50102"/>
    </source>
</evidence>
<evidence type="ECO:0000313" key="4">
    <source>
        <dbReference type="EMBL" id="SCU91481.1"/>
    </source>
</evidence>
<dbReference type="Proteomes" id="UP000191024">
    <property type="component" value="Chromosome E"/>
</dbReference>
<sequence>MNQIRSLQRLSRKELESGILSSTASWHDEYKDWAYIYIGGLNKELTEGDILTVFSQYGVPVDLKLVRDRDSGESKGFGFLKYEDQRSTILAVDNLNGTVIAGRTIKVDHTFYRPRKDEEEYADAMFKELERDIVGEQVIGATGEEDVEEFADPMAGYLRGK</sequence>
<dbReference type="EMBL" id="LT598465">
    <property type="protein sequence ID" value="SCU91481.1"/>
    <property type="molecule type" value="Genomic_DNA"/>
</dbReference>
<proteinExistence type="predicted"/>
<dbReference type="CDD" id="cd12411">
    <property type="entry name" value="RRM_ist3_like"/>
    <property type="match status" value="1"/>
</dbReference>
<dbReference type="STRING" id="1230905.A0A1G4JLM8"/>
<dbReference type="InterPro" id="IPR012677">
    <property type="entry name" value="Nucleotide-bd_a/b_plait_sf"/>
</dbReference>
<dbReference type="GO" id="GO:0000398">
    <property type="term" value="P:mRNA splicing, via spliceosome"/>
    <property type="evidence" value="ECO:0007669"/>
    <property type="project" value="InterPro"/>
</dbReference>
<dbReference type="PROSITE" id="PS50102">
    <property type="entry name" value="RRM"/>
    <property type="match status" value="1"/>
</dbReference>
<dbReference type="InterPro" id="IPR045844">
    <property type="entry name" value="RRM_Ist3-like"/>
</dbReference>
<protein>
    <submittedName>
        <fullName evidence="4">LAMI_0E06062g1_1</fullName>
    </submittedName>
</protein>
<evidence type="ECO:0000313" key="5">
    <source>
        <dbReference type="Proteomes" id="UP000191024"/>
    </source>
</evidence>
<dbReference type="GO" id="GO:0071013">
    <property type="term" value="C:catalytic step 2 spliceosome"/>
    <property type="evidence" value="ECO:0007669"/>
    <property type="project" value="TreeGrafter"/>
</dbReference>
<dbReference type="InterPro" id="IPR051847">
    <property type="entry name" value="RNA_proc/Spliceosome_comp"/>
</dbReference>
<feature type="domain" description="RRM" evidence="3">
    <location>
        <begin position="34"/>
        <end position="112"/>
    </location>
</feature>
<evidence type="ECO:0000256" key="2">
    <source>
        <dbReference type="PROSITE-ProRule" id="PRU00176"/>
    </source>
</evidence>
<dbReference type="InterPro" id="IPR035979">
    <property type="entry name" value="RBD_domain_sf"/>
</dbReference>